<dbReference type="EMBL" id="KQ965749">
    <property type="protein sequence ID" value="KXS16970.1"/>
    <property type="molecule type" value="Genomic_DNA"/>
</dbReference>
<dbReference type="SUPFAM" id="SSF50978">
    <property type="entry name" value="WD40 repeat-like"/>
    <property type="match status" value="1"/>
</dbReference>
<dbReference type="InterPro" id="IPR015943">
    <property type="entry name" value="WD40/YVTN_repeat-like_dom_sf"/>
</dbReference>
<feature type="domain" description="IFT80/172/WDR35 TPR" evidence="6">
    <location>
        <begin position="402"/>
        <end position="506"/>
    </location>
</feature>
<dbReference type="GO" id="GO:0060271">
    <property type="term" value="P:cilium assembly"/>
    <property type="evidence" value="ECO:0007669"/>
    <property type="project" value="TreeGrafter"/>
</dbReference>
<evidence type="ECO:0000256" key="3">
    <source>
        <dbReference type="ARBA" id="ARBA00023273"/>
    </source>
</evidence>
<evidence type="ECO:0000256" key="4">
    <source>
        <dbReference type="SAM" id="SignalP"/>
    </source>
</evidence>
<feature type="signal peptide" evidence="4">
    <location>
        <begin position="1"/>
        <end position="34"/>
    </location>
</feature>
<evidence type="ECO:0000256" key="2">
    <source>
        <dbReference type="ARBA" id="ARBA00023069"/>
    </source>
</evidence>
<dbReference type="PANTHER" id="PTHR24098">
    <property type="entry name" value="OUTER SEGMENT 5"/>
    <property type="match status" value="1"/>
</dbReference>
<dbReference type="InterPro" id="IPR056157">
    <property type="entry name" value="TPR_IFT80_172_dom"/>
</dbReference>
<sequence>MSRPTSSPPKAVALCSTTGLILLCSSVLPPTSKTASGTRAGSTWRIDKDVSSAHRSAMGWSSVGAAPAPGMPGGTGRIHHSVTSLSFNPSSLLACHTSKILHIRPLPSSSTSTPTTLLKPTSFPAVSAPHIISSCDWHSTLDLTATAGTDAKWRVRDADGRGVAATPTAIEGGYEVVKCAPNGTCPAAGGWGWAGVAGMTGWHLTNVLLRRTPTSVLHLSWHPTSSHLALACSDGRVVATNVYARQVRWRHLEARQEDPQKVVQDLPTPLSIFRLRHKRLVAIVRADSNTSPLGAKCYAYAEGSWNTLAVVDMPSGVKGAIKSRDSFALVSTTPSATVHVFSRDGRPQCIVKLPSAAGAGAEIEEEGVALGGGIVAVAESPMQPLKTSPGFVDHNSDKLSINGTEERKGDVALVRGEVEEAAELYERAGMRARAVRVWVEAYQWALEIAAKHNAYFDFILVHRQKYVAAMGRQETDKVFLDLQERIKELDVKEVKRKHQEVEEKERISVPVGGRASGIAR</sequence>
<name>A0A139AJJ0_GONPJ</name>
<dbReference type="Gene3D" id="2.130.10.10">
    <property type="entry name" value="YVTN repeat-like/Quinoprotein amine dehydrogenase"/>
    <property type="match status" value="1"/>
</dbReference>
<proteinExistence type="predicted"/>
<keyword evidence="3" id="KW-0966">Cell projection</keyword>
<keyword evidence="2" id="KW-0969">Cilium</keyword>
<evidence type="ECO:0000259" key="5">
    <source>
        <dbReference type="Pfam" id="PF23335"/>
    </source>
</evidence>
<dbReference type="InterPro" id="IPR056456">
    <property type="entry name" value="Beta-prop_IFT80_2nd"/>
</dbReference>
<comment type="subcellular location">
    <subcellularLocation>
        <location evidence="1">Cell projection</location>
        <location evidence="1">Cilium</location>
    </subcellularLocation>
</comment>
<dbReference type="Proteomes" id="UP000070544">
    <property type="component" value="Unassembled WGS sequence"/>
</dbReference>
<dbReference type="InterPro" id="IPR036322">
    <property type="entry name" value="WD40_repeat_dom_sf"/>
</dbReference>
<dbReference type="PANTHER" id="PTHR24098:SF0">
    <property type="entry name" value="OUTER SEGMENT 5"/>
    <property type="match status" value="1"/>
</dbReference>
<dbReference type="STRING" id="1344416.A0A139AJJ0"/>
<organism evidence="7 8">
    <name type="scientific">Gonapodya prolifera (strain JEL478)</name>
    <name type="common">Monoblepharis prolifera</name>
    <dbReference type="NCBI Taxonomy" id="1344416"/>
    <lineage>
        <taxon>Eukaryota</taxon>
        <taxon>Fungi</taxon>
        <taxon>Fungi incertae sedis</taxon>
        <taxon>Chytridiomycota</taxon>
        <taxon>Chytridiomycota incertae sedis</taxon>
        <taxon>Monoblepharidomycetes</taxon>
        <taxon>Monoblepharidales</taxon>
        <taxon>Gonapodyaceae</taxon>
        <taxon>Gonapodya</taxon>
    </lineage>
</organism>
<reference evidence="7 8" key="1">
    <citation type="journal article" date="2015" name="Genome Biol. Evol.">
        <title>Phylogenomic analyses indicate that early fungi evolved digesting cell walls of algal ancestors of land plants.</title>
        <authorList>
            <person name="Chang Y."/>
            <person name="Wang S."/>
            <person name="Sekimoto S."/>
            <person name="Aerts A.L."/>
            <person name="Choi C."/>
            <person name="Clum A."/>
            <person name="LaButti K.M."/>
            <person name="Lindquist E.A."/>
            <person name="Yee Ngan C."/>
            <person name="Ohm R.A."/>
            <person name="Salamov A.A."/>
            <person name="Grigoriev I.V."/>
            <person name="Spatafora J.W."/>
            <person name="Berbee M.L."/>
        </authorList>
    </citation>
    <scope>NUCLEOTIDE SEQUENCE [LARGE SCALE GENOMIC DNA]</scope>
    <source>
        <strain evidence="7 8">JEL478</strain>
    </source>
</reference>
<evidence type="ECO:0000313" key="7">
    <source>
        <dbReference type="EMBL" id="KXS16970.1"/>
    </source>
</evidence>
<evidence type="ECO:0000256" key="1">
    <source>
        <dbReference type="ARBA" id="ARBA00004138"/>
    </source>
</evidence>
<dbReference type="GO" id="GO:0030992">
    <property type="term" value="C:intraciliary transport particle B"/>
    <property type="evidence" value="ECO:0007669"/>
    <property type="project" value="TreeGrafter"/>
</dbReference>
<accession>A0A139AJJ0</accession>
<dbReference type="Pfam" id="PF23387">
    <property type="entry name" value="TPR_IFT80_172"/>
    <property type="match status" value="1"/>
</dbReference>
<keyword evidence="8" id="KW-1185">Reference proteome</keyword>
<evidence type="ECO:0000259" key="6">
    <source>
        <dbReference type="Pfam" id="PF23387"/>
    </source>
</evidence>
<feature type="domain" description="IFT80 second beta-propeller" evidence="5">
    <location>
        <begin position="296"/>
        <end position="379"/>
    </location>
</feature>
<dbReference type="OrthoDB" id="408728at2759"/>
<dbReference type="AlphaFoldDB" id="A0A139AJJ0"/>
<feature type="chain" id="PRO_5007296225" description="WD40 repeat-like protein" evidence="4">
    <location>
        <begin position="35"/>
        <end position="520"/>
    </location>
</feature>
<keyword evidence="4" id="KW-0732">Signal</keyword>
<evidence type="ECO:0008006" key="9">
    <source>
        <dbReference type="Google" id="ProtNLM"/>
    </source>
</evidence>
<protein>
    <recommendedName>
        <fullName evidence="9">WD40 repeat-like protein</fullName>
    </recommendedName>
</protein>
<dbReference type="GO" id="GO:0005929">
    <property type="term" value="C:cilium"/>
    <property type="evidence" value="ECO:0007669"/>
    <property type="project" value="UniProtKB-SubCell"/>
</dbReference>
<dbReference type="Pfam" id="PF23335">
    <property type="entry name" value="Beta-prop_IFT80_2nd"/>
    <property type="match status" value="1"/>
</dbReference>
<evidence type="ECO:0000313" key="8">
    <source>
        <dbReference type="Proteomes" id="UP000070544"/>
    </source>
</evidence>
<gene>
    <name evidence="7" type="ORF">M427DRAFT_30793</name>
</gene>